<proteinExistence type="predicted"/>
<dbReference type="EMBL" id="CAJNNV010033414">
    <property type="protein sequence ID" value="CAE8643725.1"/>
    <property type="molecule type" value="Genomic_DNA"/>
</dbReference>
<keyword evidence="9" id="KW-1185">Reference proteome</keyword>
<dbReference type="Proteomes" id="UP000626109">
    <property type="component" value="Unassembled WGS sequence"/>
</dbReference>
<evidence type="ECO:0000313" key="9">
    <source>
        <dbReference type="Proteomes" id="UP000654075"/>
    </source>
</evidence>
<sequence length="101" mass="11129">MPCCCCCGCYCPLSMLLCPRMWVPCGSLQYLAPEVLAGRYSSQRDIWSIGCVTFQLLCGRHPISRPDSQVVALLQQENFREVLGLAEATSLQDAAGMELPQ</sequence>
<keyword evidence="1" id="KW-0723">Serine/threonine-protein kinase</keyword>
<dbReference type="Gene3D" id="1.10.510.10">
    <property type="entry name" value="Transferase(Phosphotransferase) domain 1"/>
    <property type="match status" value="1"/>
</dbReference>
<dbReference type="EMBL" id="CAJNNW010026648">
    <property type="protein sequence ID" value="CAE8686814.1"/>
    <property type="molecule type" value="Genomic_DNA"/>
</dbReference>
<keyword evidence="5" id="KW-0067">ATP-binding</keyword>
<dbReference type="InterPro" id="IPR000719">
    <property type="entry name" value="Prot_kinase_dom"/>
</dbReference>
<evidence type="ECO:0000256" key="1">
    <source>
        <dbReference type="ARBA" id="ARBA00022527"/>
    </source>
</evidence>
<dbReference type="Pfam" id="PF00069">
    <property type="entry name" value="Pkinase"/>
    <property type="match status" value="1"/>
</dbReference>
<evidence type="ECO:0000259" key="6">
    <source>
        <dbReference type="PROSITE" id="PS50011"/>
    </source>
</evidence>
<evidence type="ECO:0000256" key="2">
    <source>
        <dbReference type="ARBA" id="ARBA00022679"/>
    </source>
</evidence>
<name>A0A813I253_POLGL</name>
<keyword evidence="3" id="KW-0547">Nucleotide-binding</keyword>
<keyword evidence="4" id="KW-0418">Kinase</keyword>
<dbReference type="OrthoDB" id="5979581at2759"/>
<dbReference type="AlphaFoldDB" id="A0A813I253"/>
<evidence type="ECO:0000256" key="3">
    <source>
        <dbReference type="ARBA" id="ARBA00022741"/>
    </source>
</evidence>
<dbReference type="Proteomes" id="UP000654075">
    <property type="component" value="Unassembled WGS sequence"/>
</dbReference>
<accession>A0A813I253</accession>
<evidence type="ECO:0000256" key="4">
    <source>
        <dbReference type="ARBA" id="ARBA00022777"/>
    </source>
</evidence>
<dbReference type="PROSITE" id="PS50011">
    <property type="entry name" value="PROTEIN_KINASE_DOM"/>
    <property type="match status" value="1"/>
</dbReference>
<comment type="caution">
    <text evidence="7">The sequence shown here is derived from an EMBL/GenBank/DDBJ whole genome shotgun (WGS) entry which is preliminary data.</text>
</comment>
<dbReference type="InterPro" id="IPR050205">
    <property type="entry name" value="CDPK_Ser/Thr_kinases"/>
</dbReference>
<dbReference type="InterPro" id="IPR011009">
    <property type="entry name" value="Kinase-like_dom_sf"/>
</dbReference>
<protein>
    <recommendedName>
        <fullName evidence="6">Protein kinase domain-containing protein</fullName>
    </recommendedName>
</protein>
<evidence type="ECO:0000313" key="8">
    <source>
        <dbReference type="EMBL" id="CAE8686814.1"/>
    </source>
</evidence>
<feature type="domain" description="Protein kinase" evidence="6">
    <location>
        <begin position="1"/>
        <end position="101"/>
    </location>
</feature>
<feature type="non-terminal residue" evidence="7">
    <location>
        <position position="101"/>
    </location>
</feature>
<evidence type="ECO:0000313" key="7">
    <source>
        <dbReference type="EMBL" id="CAE8643725.1"/>
    </source>
</evidence>
<organism evidence="7 9">
    <name type="scientific">Polarella glacialis</name>
    <name type="common">Dinoflagellate</name>
    <dbReference type="NCBI Taxonomy" id="89957"/>
    <lineage>
        <taxon>Eukaryota</taxon>
        <taxon>Sar</taxon>
        <taxon>Alveolata</taxon>
        <taxon>Dinophyceae</taxon>
        <taxon>Suessiales</taxon>
        <taxon>Suessiaceae</taxon>
        <taxon>Polarella</taxon>
    </lineage>
</organism>
<dbReference type="PANTHER" id="PTHR24349">
    <property type="entry name" value="SERINE/THREONINE-PROTEIN KINASE"/>
    <property type="match status" value="1"/>
</dbReference>
<reference evidence="7" key="1">
    <citation type="submission" date="2021-02" db="EMBL/GenBank/DDBJ databases">
        <authorList>
            <person name="Dougan E. K."/>
            <person name="Rhodes N."/>
            <person name="Thang M."/>
            <person name="Chan C."/>
        </authorList>
    </citation>
    <scope>NUCLEOTIDE SEQUENCE</scope>
</reference>
<dbReference type="GO" id="GO:0004674">
    <property type="term" value="F:protein serine/threonine kinase activity"/>
    <property type="evidence" value="ECO:0007669"/>
    <property type="project" value="UniProtKB-KW"/>
</dbReference>
<keyword evidence="2" id="KW-0808">Transferase</keyword>
<dbReference type="GO" id="GO:0005524">
    <property type="term" value="F:ATP binding"/>
    <property type="evidence" value="ECO:0007669"/>
    <property type="project" value="UniProtKB-KW"/>
</dbReference>
<dbReference type="SUPFAM" id="SSF56112">
    <property type="entry name" value="Protein kinase-like (PK-like)"/>
    <property type="match status" value="1"/>
</dbReference>
<gene>
    <name evidence="7" type="ORF">PGLA1383_LOCUS58030</name>
    <name evidence="8" type="ORF">PGLA2088_LOCUS25161</name>
</gene>
<evidence type="ECO:0000256" key="5">
    <source>
        <dbReference type="ARBA" id="ARBA00022840"/>
    </source>
</evidence>